<evidence type="ECO:0000256" key="1">
    <source>
        <dbReference type="ARBA" id="ARBA00023125"/>
    </source>
</evidence>
<accession>A0ABV7DN90</accession>
<dbReference type="InterPro" id="IPR000944">
    <property type="entry name" value="Tscrpt_reg_Rrf2"/>
</dbReference>
<dbReference type="InterPro" id="IPR036388">
    <property type="entry name" value="WH-like_DNA-bd_sf"/>
</dbReference>
<keyword evidence="1" id="KW-0238">DNA-binding</keyword>
<feature type="compositionally biased region" description="Basic and acidic residues" evidence="2">
    <location>
        <begin position="174"/>
        <end position="187"/>
    </location>
</feature>
<evidence type="ECO:0000313" key="3">
    <source>
        <dbReference type="EMBL" id="MFC3076138.1"/>
    </source>
</evidence>
<dbReference type="PROSITE" id="PS51197">
    <property type="entry name" value="HTH_RRF2_2"/>
    <property type="match status" value="1"/>
</dbReference>
<dbReference type="InterPro" id="IPR036390">
    <property type="entry name" value="WH_DNA-bd_sf"/>
</dbReference>
<reference evidence="4" key="1">
    <citation type="journal article" date="2019" name="Int. J. Syst. Evol. Microbiol.">
        <title>The Global Catalogue of Microorganisms (GCM) 10K type strain sequencing project: providing services to taxonomists for standard genome sequencing and annotation.</title>
        <authorList>
            <consortium name="The Broad Institute Genomics Platform"/>
            <consortium name="The Broad Institute Genome Sequencing Center for Infectious Disease"/>
            <person name="Wu L."/>
            <person name="Ma J."/>
        </authorList>
    </citation>
    <scope>NUCLEOTIDE SEQUENCE [LARGE SCALE GENOMIC DNA]</scope>
    <source>
        <strain evidence="4">KCTC 52677</strain>
    </source>
</reference>
<protein>
    <submittedName>
        <fullName evidence="3">RrF2 family transcriptional regulator</fullName>
    </submittedName>
</protein>
<dbReference type="PANTHER" id="PTHR33221">
    <property type="entry name" value="WINGED HELIX-TURN-HELIX TRANSCRIPTIONAL REGULATOR, RRF2 FAMILY"/>
    <property type="match status" value="1"/>
</dbReference>
<dbReference type="EMBL" id="JBHRSP010000049">
    <property type="protein sequence ID" value="MFC3076138.1"/>
    <property type="molecule type" value="Genomic_DNA"/>
</dbReference>
<organism evidence="3 4">
    <name type="scientific">Shinella pollutisoli</name>
    <dbReference type="NCBI Taxonomy" id="2250594"/>
    <lineage>
        <taxon>Bacteria</taxon>
        <taxon>Pseudomonadati</taxon>
        <taxon>Pseudomonadota</taxon>
        <taxon>Alphaproteobacteria</taxon>
        <taxon>Hyphomicrobiales</taxon>
        <taxon>Rhizobiaceae</taxon>
        <taxon>Shinella</taxon>
    </lineage>
</organism>
<dbReference type="Gene3D" id="1.10.10.10">
    <property type="entry name" value="Winged helix-like DNA-binding domain superfamily/Winged helix DNA-binding domain"/>
    <property type="match status" value="1"/>
</dbReference>
<feature type="region of interest" description="Disordered" evidence="2">
    <location>
        <begin position="150"/>
        <end position="187"/>
    </location>
</feature>
<evidence type="ECO:0000313" key="4">
    <source>
        <dbReference type="Proteomes" id="UP001595377"/>
    </source>
</evidence>
<dbReference type="SUPFAM" id="SSF46785">
    <property type="entry name" value="Winged helix' DNA-binding domain"/>
    <property type="match status" value="1"/>
</dbReference>
<dbReference type="Proteomes" id="UP001595377">
    <property type="component" value="Unassembled WGS sequence"/>
</dbReference>
<comment type="caution">
    <text evidence="3">The sequence shown here is derived from an EMBL/GenBank/DDBJ whole genome shotgun (WGS) entry which is preliminary data.</text>
</comment>
<proteinExistence type="predicted"/>
<name>A0ABV7DN90_9HYPH</name>
<gene>
    <name evidence="3" type="ORF">ACFOHH_23700</name>
</gene>
<dbReference type="Pfam" id="PF02082">
    <property type="entry name" value="Rrf2"/>
    <property type="match status" value="1"/>
</dbReference>
<dbReference type="PANTHER" id="PTHR33221:SF4">
    <property type="entry name" value="HTH-TYPE TRANSCRIPTIONAL REPRESSOR NSRR"/>
    <property type="match status" value="1"/>
</dbReference>
<keyword evidence="4" id="KW-1185">Reference proteome</keyword>
<evidence type="ECO:0000256" key="2">
    <source>
        <dbReference type="SAM" id="MobiDB-lite"/>
    </source>
</evidence>
<dbReference type="RefSeq" id="WP_257317941.1">
    <property type="nucleotide sequence ID" value="NZ_JANFDG010000036.1"/>
</dbReference>
<sequence length="187" mass="20194">MRLTRQSEIALEILAACARSGATSTNTARAAESGGASKDAAAQIVNLLARSGFIKAMRGRNGGIKLAVPAREILLGDVLRATQPDLGLHADERNRDRLETVGLMFNAILGAAEATFLTFLDRFSVADLVGQSAHQRLNCLDCELLNPARRKPGRQHSVPPHDDARTGLLSVQRTKPERDHRHADISS</sequence>